<dbReference type="InterPro" id="IPR023796">
    <property type="entry name" value="Serpin_dom"/>
</dbReference>
<dbReference type="InterPro" id="IPR036186">
    <property type="entry name" value="Serpin_sf"/>
</dbReference>
<dbReference type="GO" id="GO:0005615">
    <property type="term" value="C:extracellular space"/>
    <property type="evidence" value="ECO:0007669"/>
    <property type="project" value="InterPro"/>
</dbReference>
<keyword evidence="4" id="KW-1185">Reference proteome</keyword>
<dbReference type="EMBL" id="CP019893">
    <property type="protein sequence ID" value="ARS90491.1"/>
    <property type="molecule type" value="Genomic_DNA"/>
</dbReference>
<dbReference type="GeneID" id="32894940"/>
<name>A0A2Z2HTC7_9EURY</name>
<dbReference type="KEGG" id="naj:B1756_12645"/>
<evidence type="ECO:0000313" key="3">
    <source>
        <dbReference type="EMBL" id="ARS90491.1"/>
    </source>
</evidence>
<dbReference type="InterPro" id="IPR023795">
    <property type="entry name" value="Serpin_CS"/>
</dbReference>
<dbReference type="InterPro" id="IPR006311">
    <property type="entry name" value="TAT_signal"/>
</dbReference>
<dbReference type="PROSITE" id="PS51318">
    <property type="entry name" value="TAT"/>
    <property type="match status" value="1"/>
</dbReference>
<gene>
    <name evidence="3" type="ORF">B1756_12645</name>
</gene>
<dbReference type="RefSeq" id="WP_086888865.1">
    <property type="nucleotide sequence ID" value="NZ_CP019893.1"/>
</dbReference>
<dbReference type="Gene3D" id="2.30.39.10">
    <property type="entry name" value="Alpha-1-antitrypsin, domain 1"/>
    <property type="match status" value="1"/>
</dbReference>
<dbReference type="Pfam" id="PF00079">
    <property type="entry name" value="Serpin"/>
    <property type="match status" value="1"/>
</dbReference>
<protein>
    <recommendedName>
        <fullName evidence="2">Serpin domain-containing protein</fullName>
    </recommendedName>
</protein>
<dbReference type="Gene3D" id="3.30.497.10">
    <property type="entry name" value="Antithrombin, subunit I, domain 2"/>
    <property type="match status" value="1"/>
</dbReference>
<accession>A0A2Z2HTC7</accession>
<organism evidence="3 4">
    <name type="scientific">Natrarchaeobaculum aegyptiacum</name>
    <dbReference type="NCBI Taxonomy" id="745377"/>
    <lineage>
        <taxon>Archaea</taxon>
        <taxon>Methanobacteriati</taxon>
        <taxon>Methanobacteriota</taxon>
        <taxon>Stenosarchaea group</taxon>
        <taxon>Halobacteria</taxon>
        <taxon>Halobacteriales</taxon>
        <taxon>Natrialbaceae</taxon>
        <taxon>Natrarchaeobaculum</taxon>
    </lineage>
</organism>
<comment type="similarity">
    <text evidence="1">Belongs to the serpin family.</text>
</comment>
<feature type="domain" description="Serpin" evidence="2">
    <location>
        <begin position="58"/>
        <end position="433"/>
    </location>
</feature>
<reference evidence="4" key="1">
    <citation type="submission" date="2017-02" db="EMBL/GenBank/DDBJ databases">
        <title>Natronthermophilus aegyptiacus gen. nov.,sp. nov., an aerobic, extremely halophilic alkalithermophilic archaeon isolated from the athalassohaline Wadi An Natrun, Egypt.</title>
        <authorList>
            <person name="Zhao B."/>
        </authorList>
    </citation>
    <scope>NUCLEOTIDE SEQUENCE [LARGE SCALE GENOMIC DNA]</scope>
    <source>
        <strain evidence="4">JW/NM-HA 15</strain>
    </source>
</reference>
<dbReference type="GO" id="GO:0004867">
    <property type="term" value="F:serine-type endopeptidase inhibitor activity"/>
    <property type="evidence" value="ECO:0007669"/>
    <property type="project" value="InterPro"/>
</dbReference>
<dbReference type="CDD" id="cd19590">
    <property type="entry name" value="serpin_thermopin-like"/>
    <property type="match status" value="1"/>
</dbReference>
<dbReference type="InterPro" id="IPR000215">
    <property type="entry name" value="Serpin_fam"/>
</dbReference>
<evidence type="ECO:0000256" key="1">
    <source>
        <dbReference type="RuleBase" id="RU000411"/>
    </source>
</evidence>
<sequence length="437" mass="47207">MNLSRRRALAVCAAAAGSGGLVWYARRGHEPMAGPQTRPQATDAGLEAFVRDTTEFGTTLLSELAADEPTGNAMLSPLSLTSALAMVWAGAREETERQIADTLEFPHEQDELHPTVGALLYDLDGRAEDAASPGLLDRLRGGRAFDLAVANALWGQERFPYRESFLETLETNYGASLRTVDFVGDPDGAREVVNDWAAAATDGRLEDLLSAQAVTEETRLVLTNAVTLLADWDEPFDPEDTTDEPFTALDGSTDEVATMTQTEDFPYARTGSGLQAVELPYVGQSVSMVVVLPPEGEFESFEDDLDADLLAELLADLSERELRLSLPRFEFEVGFDLRETLSRLGMPDAFDPEAAAFDGIVSADDAPDLHLTDVRHETYVAVDEEGTEAIAATGISGGLASGPADMTVDRPFYVLIRDRETNAPLFLGRIVDAAVAQ</sequence>
<dbReference type="PANTHER" id="PTHR11461">
    <property type="entry name" value="SERINE PROTEASE INHIBITOR, SERPIN"/>
    <property type="match status" value="1"/>
</dbReference>
<evidence type="ECO:0000313" key="4">
    <source>
        <dbReference type="Proteomes" id="UP000250088"/>
    </source>
</evidence>
<dbReference type="Proteomes" id="UP000250088">
    <property type="component" value="Chromosome"/>
</dbReference>
<evidence type="ECO:0000259" key="2">
    <source>
        <dbReference type="SMART" id="SM00093"/>
    </source>
</evidence>
<dbReference type="PANTHER" id="PTHR11461:SF211">
    <property type="entry name" value="GH10112P-RELATED"/>
    <property type="match status" value="1"/>
</dbReference>
<dbReference type="OrthoDB" id="371710at2157"/>
<dbReference type="AlphaFoldDB" id="A0A2Z2HTC7"/>
<dbReference type="SMART" id="SM00093">
    <property type="entry name" value="SERPIN"/>
    <property type="match status" value="1"/>
</dbReference>
<dbReference type="InterPro" id="IPR042185">
    <property type="entry name" value="Serpin_sf_2"/>
</dbReference>
<proteinExistence type="inferred from homology"/>
<dbReference type="SUPFAM" id="SSF56574">
    <property type="entry name" value="Serpins"/>
    <property type="match status" value="1"/>
</dbReference>
<dbReference type="PROSITE" id="PS00284">
    <property type="entry name" value="SERPIN"/>
    <property type="match status" value="1"/>
</dbReference>
<dbReference type="InterPro" id="IPR042178">
    <property type="entry name" value="Serpin_sf_1"/>
</dbReference>